<dbReference type="InterPro" id="IPR016291">
    <property type="entry name" value="Isochorismatase"/>
</dbReference>
<evidence type="ECO:0000256" key="1">
    <source>
        <dbReference type="ARBA" id="ARBA00022801"/>
    </source>
</evidence>
<dbReference type="InterPro" id="IPR050272">
    <property type="entry name" value="Isochorismatase-like_hydrls"/>
</dbReference>
<organism evidence="3 4">
    <name type="scientific">Streptomyces nymphaeiformis</name>
    <dbReference type="NCBI Taxonomy" id="2663842"/>
    <lineage>
        <taxon>Bacteria</taxon>
        <taxon>Bacillati</taxon>
        <taxon>Actinomycetota</taxon>
        <taxon>Actinomycetes</taxon>
        <taxon>Kitasatosporales</taxon>
        <taxon>Streptomycetaceae</taxon>
        <taxon>Streptomyces</taxon>
    </lineage>
</organism>
<dbReference type="SUPFAM" id="SSF52499">
    <property type="entry name" value="Isochorismatase-like hydrolases"/>
    <property type="match status" value="1"/>
</dbReference>
<gene>
    <name evidence="3" type="ORF">GGE06_000270</name>
</gene>
<dbReference type="GO" id="GO:0008908">
    <property type="term" value="F:isochorismatase activity"/>
    <property type="evidence" value="ECO:0007669"/>
    <property type="project" value="InterPro"/>
</dbReference>
<dbReference type="PANTHER" id="PTHR43540">
    <property type="entry name" value="PEROXYUREIDOACRYLATE/UREIDOACRYLATE AMIDOHYDROLASE-RELATED"/>
    <property type="match status" value="1"/>
</dbReference>
<dbReference type="InterPro" id="IPR000868">
    <property type="entry name" value="Isochorismatase-like_dom"/>
</dbReference>
<dbReference type="PANTHER" id="PTHR43540:SF3">
    <property type="entry name" value="ENTEROBACTIN SYNTHASE COMPONENT B"/>
    <property type="match status" value="1"/>
</dbReference>
<dbReference type="EMBL" id="JACHJY010000001">
    <property type="protein sequence ID" value="MBB4979382.1"/>
    <property type="molecule type" value="Genomic_DNA"/>
</dbReference>
<reference evidence="3 4" key="1">
    <citation type="submission" date="2020-08" db="EMBL/GenBank/DDBJ databases">
        <title>Genomic Encyclopedia of Type Strains, Phase III (KMG-III): the genomes of soil and plant-associated and newly described type strains.</title>
        <authorList>
            <person name="Whitman W."/>
        </authorList>
    </citation>
    <scope>NUCLEOTIDE SEQUENCE [LARGE SCALE GENOMIC DNA]</scope>
    <source>
        <strain evidence="3 4">SFB5A</strain>
    </source>
</reference>
<dbReference type="InterPro" id="IPR036380">
    <property type="entry name" value="Isochorismatase-like_sf"/>
</dbReference>
<protein>
    <submittedName>
        <fullName evidence="3">Isochorismate hydrolase</fullName>
    </submittedName>
</protein>
<keyword evidence="4" id="KW-1185">Reference proteome</keyword>
<dbReference type="Gene3D" id="3.40.50.850">
    <property type="entry name" value="Isochorismatase-like"/>
    <property type="match status" value="1"/>
</dbReference>
<feature type="domain" description="Isochorismatase-like" evidence="2">
    <location>
        <begin position="33"/>
        <end position="205"/>
    </location>
</feature>
<proteinExistence type="predicted"/>
<dbReference type="RefSeq" id="WP_184929846.1">
    <property type="nucleotide sequence ID" value="NZ_JACHJY010000001.1"/>
</dbReference>
<dbReference type="PRINTS" id="PR01398">
    <property type="entry name" value="ISCHRISMTASE"/>
</dbReference>
<dbReference type="PIRSF" id="PIRSF001111">
    <property type="entry name" value="Isochorismatase"/>
    <property type="match status" value="1"/>
</dbReference>
<evidence type="ECO:0000259" key="2">
    <source>
        <dbReference type="Pfam" id="PF00857"/>
    </source>
</evidence>
<dbReference type="AlphaFoldDB" id="A0A7W7X902"/>
<name>A0A7W7X902_9ACTN</name>
<keyword evidence="1 3" id="KW-0378">Hydrolase</keyword>
<dbReference type="Pfam" id="PF00857">
    <property type="entry name" value="Isochorismatase"/>
    <property type="match status" value="1"/>
</dbReference>
<dbReference type="Proteomes" id="UP000582643">
    <property type="component" value="Unassembled WGS sequence"/>
</dbReference>
<comment type="caution">
    <text evidence="3">The sequence shown here is derived from an EMBL/GenBank/DDBJ whole genome shotgun (WGS) entry which is preliminary data.</text>
</comment>
<accession>A0A7W7X902</accession>
<evidence type="ECO:0000313" key="4">
    <source>
        <dbReference type="Proteomes" id="UP000582643"/>
    </source>
</evidence>
<evidence type="ECO:0000313" key="3">
    <source>
        <dbReference type="EMBL" id="MBB4979382.1"/>
    </source>
</evidence>
<sequence>MGGIPPIDPYPMPSEGDLPANTAEWTVDPDRAVLLVHDMQRYFLRPFPADRSPGSELVRNAALLREQCAALGVPVAYTAQPGGMTDQERGLLKDFWGPGMKVSPEDRRVVDELAPAPGDWTFTKWRYSAFFKSDLLERMRFHGRDQLIVCGVYAHVGVLMSAVEAFTNDIRPFLVADAVADFSEKYHRLALDYAAERCAVVTTTKSLLTELTTAGGAGR</sequence>